<feature type="compositionally biased region" description="Polar residues" evidence="1">
    <location>
        <begin position="448"/>
        <end position="465"/>
    </location>
</feature>
<feature type="compositionally biased region" description="Low complexity" evidence="1">
    <location>
        <begin position="686"/>
        <end position="695"/>
    </location>
</feature>
<organism evidence="3">
    <name type="scientific">Florenciella parvula</name>
    <dbReference type="NCBI Taxonomy" id="236787"/>
    <lineage>
        <taxon>Eukaryota</taxon>
        <taxon>Sar</taxon>
        <taxon>Stramenopiles</taxon>
        <taxon>Ochrophyta</taxon>
        <taxon>Dictyochophyceae</taxon>
        <taxon>Florenciellales</taxon>
        <taxon>Florenciella</taxon>
    </lineage>
</organism>
<reference evidence="3" key="1">
    <citation type="submission" date="2021-01" db="EMBL/GenBank/DDBJ databases">
        <authorList>
            <person name="Corre E."/>
            <person name="Pelletier E."/>
            <person name="Niang G."/>
            <person name="Scheremetjew M."/>
            <person name="Finn R."/>
            <person name="Kale V."/>
            <person name="Holt S."/>
            <person name="Cochrane G."/>
            <person name="Meng A."/>
            <person name="Brown T."/>
            <person name="Cohen L."/>
        </authorList>
    </citation>
    <scope>NUCLEOTIDE SEQUENCE</scope>
    <source>
        <strain evidence="3">RCC1693</strain>
    </source>
</reference>
<feature type="compositionally biased region" description="Polar residues" evidence="1">
    <location>
        <begin position="357"/>
        <end position="372"/>
    </location>
</feature>
<dbReference type="InterPro" id="IPR005123">
    <property type="entry name" value="Oxoglu/Fe-dep_dioxygenase_dom"/>
</dbReference>
<feature type="region of interest" description="Disordered" evidence="1">
    <location>
        <begin position="356"/>
        <end position="383"/>
    </location>
</feature>
<dbReference type="SUPFAM" id="SSF51197">
    <property type="entry name" value="Clavaminate synthase-like"/>
    <property type="match status" value="1"/>
</dbReference>
<dbReference type="AlphaFoldDB" id="A0A7S2B4V6"/>
<dbReference type="InterPro" id="IPR037151">
    <property type="entry name" value="AlkB-like_sf"/>
</dbReference>
<evidence type="ECO:0000259" key="2">
    <source>
        <dbReference type="PROSITE" id="PS51471"/>
    </source>
</evidence>
<feature type="domain" description="Fe2OG dioxygenase" evidence="2">
    <location>
        <begin position="127"/>
        <end position="223"/>
    </location>
</feature>
<dbReference type="EMBL" id="HBGT01003539">
    <property type="protein sequence ID" value="CAD9386658.1"/>
    <property type="molecule type" value="Transcribed_RNA"/>
</dbReference>
<sequence length="716" mass="75943">MAAHHESASPAPSAAPGPTEHRLIPGLYTWSAPAGQMAAVAAELHGAFDTLKTRGPETGSRHGRRRMSDAIELGVSFNRMEKDAPVFCMERATGSRNFASTLGLIAEQTAAYREHVEGATGTKTTQDNDHHLNVVIRRYRPGQSIGFHIDRLEKFEDAVWNVVVENSDSSGGLQYQVDDSTKVPVNESPGLVSVQTGPARHTFKHGVPTVSTERISITWRWFRPEFLTSLDDYSEAEARAVLSPFVNRVQQTLANGNGDRNHNQNRNREFSSDSSDSDNADSGTGFKATAAVATAAATTTVNLMATAMPPLPPTAKHDWSLFGMAEHSADIKLPPAPTGSCTTGLWKQPAVLAESSAVPTLTPTPARSTSSRVRTRKEMHESWATRPRVGIISSSAGIIGQDSSKGKDHITRFCRALGHALSRSARHEPALKNLALCLAEPPAFLNALESTGSSESPTSADSKPTSLPAVDARSRTVGGAFRDGMKAPTSVVRGGAASMDACATSTPVEKGKASVHILPTVATSAADDQFTTAAKVYIMIEGGFSAADMARSIMENPEATVIRVGATGGAAAGYFDVKPERPDMVPSKTWDLLQSTVLTSTSTDDELRRVAADAAKAVQAVLLHTQRLEARASEGDAATGWATDSDTAEQSLVKDVVAPATVRIGRSRATSVSARGTAWPRGAMHRSSSNSRSPSLTHYAASSSKENVAPATASCW</sequence>
<feature type="compositionally biased region" description="Basic and acidic residues" evidence="1">
    <location>
        <begin position="259"/>
        <end position="271"/>
    </location>
</feature>
<dbReference type="PROSITE" id="PS51471">
    <property type="entry name" value="FE2OG_OXY"/>
    <property type="match status" value="1"/>
</dbReference>
<evidence type="ECO:0000313" key="3">
    <source>
        <dbReference type="EMBL" id="CAD9386658.1"/>
    </source>
</evidence>
<evidence type="ECO:0000256" key="1">
    <source>
        <dbReference type="SAM" id="MobiDB-lite"/>
    </source>
</evidence>
<dbReference type="Gene3D" id="2.60.120.590">
    <property type="entry name" value="Alpha-ketoglutarate-dependent dioxygenase AlkB-like"/>
    <property type="match status" value="1"/>
</dbReference>
<proteinExistence type="predicted"/>
<feature type="region of interest" description="Disordered" evidence="1">
    <location>
        <begin position="1"/>
        <end position="20"/>
    </location>
</feature>
<feature type="region of interest" description="Disordered" evidence="1">
    <location>
        <begin position="448"/>
        <end position="469"/>
    </location>
</feature>
<feature type="region of interest" description="Disordered" evidence="1">
    <location>
        <begin position="669"/>
        <end position="716"/>
    </location>
</feature>
<accession>A0A7S2B4V6</accession>
<name>A0A7S2B4V6_9STRA</name>
<feature type="region of interest" description="Disordered" evidence="1">
    <location>
        <begin position="253"/>
        <end position="283"/>
    </location>
</feature>
<protein>
    <recommendedName>
        <fullName evidence="2">Fe2OG dioxygenase domain-containing protein</fullName>
    </recommendedName>
</protein>
<gene>
    <name evidence="3" type="ORF">FPAR1323_LOCUS1983</name>
</gene>